<dbReference type="Gene3D" id="3.40.50.450">
    <property type="match status" value="1"/>
</dbReference>
<feature type="domain" description="Pyrimidine/purine nucleotide 5'-monophosphate nucleosidase C-terminal" evidence="4">
    <location>
        <begin position="336"/>
        <end position="456"/>
    </location>
</feature>
<dbReference type="FunFam" id="3.40.50.450:FF:000007">
    <property type="entry name" value="LOG family protein ygdH"/>
    <property type="match status" value="1"/>
</dbReference>
<reference evidence="6 7" key="1">
    <citation type="submission" date="2016-05" db="EMBL/GenBank/DDBJ databases">
        <title>Genome sequence of Pseudomonas stutzeri 273 and identification of the exopolysaccharide biosynthesis locus.</title>
        <authorList>
            <person name="Wu S."/>
            <person name="Sun C."/>
        </authorList>
    </citation>
    <scope>NUCLEOTIDE SEQUENCE [LARGE SCALE GENOMIC DNA]</scope>
    <source>
        <strain evidence="6 7">273</strain>
    </source>
</reference>
<dbReference type="Gene3D" id="3.30.1850.10">
    <property type="entry name" value="MoCo carrier protein-like"/>
    <property type="match status" value="1"/>
</dbReference>
<evidence type="ECO:0000313" key="7">
    <source>
        <dbReference type="Proteomes" id="UP000077787"/>
    </source>
</evidence>
<dbReference type="AlphaFoldDB" id="A0A172WPC4"/>
<gene>
    <name evidence="6" type="ORF">PS273GM_08230</name>
</gene>
<dbReference type="EC" id="3.2.2.4" evidence="2"/>
<dbReference type="InterPro" id="IPR049788">
    <property type="entry name" value="PpnN"/>
</dbReference>
<evidence type="ECO:0000256" key="1">
    <source>
        <dbReference type="ARBA" id="ARBA00000274"/>
    </source>
</evidence>
<sequence>MTSRYVINASVTPKGSLETLSQREVQQLSEAGCGSTYTLFRQCALAILNTGARIDNAKTILEAYDDFEVRIHQQDRGVRLELLNAPADAFVDGEMIASTREMLFSALRDIVYTESELGSPRIDLSSSQGITDYVFHLLRNARTLRPGVEPNMVVCWGGHSISTEEYKYSKRVGHELGLRNLNICTGCGPGVMKGPMKGATIAHAKQRIVGGRYLGLTEPGIIAAEAPNPIVNELVILPDIEKRLEAFVRVGHGIIIFPGGVGTAEEFLYLLGILLHPDNRDVPFPVILTGPESAAPYLQQLRDFVGATLGEKAQGLYQIIIDNPAEVARQMSEGLKAVKQFRRERNDAFHFNWLLKIEEGFQHPFDPTHENMASLQLTRDVPPHLLAANLRRAFSGIVAGNVKDKGIRRIEQFGRYDINGDTAIMKPLDKLLQAFVLQHRMKLPGGRPYEPCYRVVT</sequence>
<dbReference type="InterPro" id="IPR021826">
    <property type="entry name" value="PpnN_C"/>
</dbReference>
<evidence type="ECO:0000313" key="6">
    <source>
        <dbReference type="EMBL" id="ANF25139.1"/>
    </source>
</evidence>
<protein>
    <recommendedName>
        <fullName evidence="3">AMP nucleosidase</fullName>
        <ecNumber evidence="2">3.2.2.4</ecNumber>
    </recommendedName>
    <alternativeName>
        <fullName evidence="3">AMP nucleosidase</fullName>
    </alternativeName>
</protein>
<proteinExistence type="predicted"/>
<evidence type="ECO:0000259" key="4">
    <source>
        <dbReference type="Pfam" id="PF11892"/>
    </source>
</evidence>
<dbReference type="Pfam" id="PF11892">
    <property type="entry name" value="PpnN_C"/>
    <property type="match status" value="1"/>
</dbReference>
<dbReference type="InterPro" id="IPR027820">
    <property type="entry name" value="PpnN_N"/>
</dbReference>
<evidence type="ECO:0000256" key="3">
    <source>
        <dbReference type="ARBA" id="ARBA00031983"/>
    </source>
</evidence>
<accession>A0A172WPC4</accession>
<comment type="catalytic activity">
    <reaction evidence="1">
        <text>AMP + H2O = D-ribose 5-phosphate + adenine</text>
        <dbReference type="Rhea" id="RHEA:20129"/>
        <dbReference type="ChEBI" id="CHEBI:15377"/>
        <dbReference type="ChEBI" id="CHEBI:16708"/>
        <dbReference type="ChEBI" id="CHEBI:78346"/>
        <dbReference type="ChEBI" id="CHEBI:456215"/>
        <dbReference type="EC" id="3.2.2.4"/>
    </reaction>
</comment>
<dbReference type="NCBIfam" id="NF038390">
    <property type="entry name" value="Nsidase_PpnN"/>
    <property type="match status" value="1"/>
</dbReference>
<dbReference type="PANTHER" id="PTHR43393">
    <property type="entry name" value="CYTOKININ RIBOSIDE 5'-MONOPHOSPHATE PHOSPHORIBOHYDROLASE"/>
    <property type="match status" value="1"/>
</dbReference>
<dbReference type="PANTHER" id="PTHR43393:SF1">
    <property type="entry name" value="PYRIMIDINE_PURINE NUCLEOTIDE 5'-MONOPHOSPHATE NUCLEOSIDASE"/>
    <property type="match status" value="1"/>
</dbReference>
<dbReference type="Pfam" id="PF03641">
    <property type="entry name" value="Lysine_decarbox"/>
    <property type="match status" value="1"/>
</dbReference>
<organism evidence="6 7">
    <name type="scientific">Stutzerimonas stutzeri</name>
    <name type="common">Pseudomonas stutzeri</name>
    <dbReference type="NCBI Taxonomy" id="316"/>
    <lineage>
        <taxon>Bacteria</taxon>
        <taxon>Pseudomonadati</taxon>
        <taxon>Pseudomonadota</taxon>
        <taxon>Gammaproteobacteria</taxon>
        <taxon>Pseudomonadales</taxon>
        <taxon>Pseudomonadaceae</taxon>
        <taxon>Stutzerimonas</taxon>
    </lineage>
</organism>
<dbReference type="GO" id="GO:0008714">
    <property type="term" value="F:AMP nucleosidase activity"/>
    <property type="evidence" value="ECO:0007669"/>
    <property type="project" value="UniProtKB-EC"/>
</dbReference>
<dbReference type="InterPro" id="IPR037153">
    <property type="entry name" value="PpnN-like_sf"/>
</dbReference>
<evidence type="ECO:0000259" key="5">
    <source>
        <dbReference type="Pfam" id="PF14793"/>
    </source>
</evidence>
<dbReference type="InterPro" id="IPR052341">
    <property type="entry name" value="LOG_family_nucleotidases"/>
</dbReference>
<dbReference type="OrthoDB" id="9801098at2"/>
<dbReference type="Pfam" id="PF14793">
    <property type="entry name" value="DUF4478"/>
    <property type="match status" value="1"/>
</dbReference>
<dbReference type="Proteomes" id="UP000077787">
    <property type="component" value="Chromosome"/>
</dbReference>
<dbReference type="eggNOG" id="COG1611">
    <property type="taxonomic scope" value="Bacteria"/>
</dbReference>
<dbReference type="SUPFAM" id="SSF102405">
    <property type="entry name" value="MCP/YpsA-like"/>
    <property type="match status" value="1"/>
</dbReference>
<dbReference type="GO" id="GO:0005829">
    <property type="term" value="C:cytosol"/>
    <property type="evidence" value="ECO:0007669"/>
    <property type="project" value="TreeGrafter"/>
</dbReference>
<dbReference type="RefSeq" id="WP_045422770.1">
    <property type="nucleotide sequence ID" value="NZ_CP015641.1"/>
</dbReference>
<feature type="domain" description="Pyrimidine/purine nucleotide 5'-monophosphate nucleosidase N-terminal" evidence="5">
    <location>
        <begin position="10"/>
        <end position="116"/>
    </location>
</feature>
<evidence type="ECO:0000256" key="2">
    <source>
        <dbReference type="ARBA" id="ARBA00011985"/>
    </source>
</evidence>
<dbReference type="InterPro" id="IPR031100">
    <property type="entry name" value="LOG_fam"/>
</dbReference>
<dbReference type="EMBL" id="CP015641">
    <property type="protein sequence ID" value="ANF25139.1"/>
    <property type="molecule type" value="Genomic_DNA"/>
</dbReference>
<name>A0A172WPC4_STUST</name>